<dbReference type="Pfam" id="PF01656">
    <property type="entry name" value="CbiA"/>
    <property type="match status" value="1"/>
</dbReference>
<reference evidence="2 3" key="1">
    <citation type="submission" date="2020-08" db="EMBL/GenBank/DDBJ databases">
        <title>Oceanospirillum sp. nov. isolated from marine sediment.</title>
        <authorList>
            <person name="Ji X."/>
        </authorList>
    </citation>
    <scope>NUCLEOTIDE SEQUENCE [LARGE SCALE GENOMIC DNA]</scope>
    <source>
        <strain evidence="2 3">D5</strain>
    </source>
</reference>
<sequence>MIILIGSQKGGAGKSTLAVNLAAKFAREGADVVLVDADRQSTSSNWCSDRTETDAPVVHCIQKYDDVRATLKDLNTRYEVVIVDAAGRDSKELRTAMLAANILIVPVRPSQPDLDTLNTMSEIIDQAKDFNEQLTVHGLFTMCPTNARGKEGAEAEEYVTDYENIPFLTSRIYDRKVYRDCMSEGLGVIEMPANKAADEIHALFNEVIPA</sequence>
<protein>
    <submittedName>
        <fullName evidence="2">AAA family ATPase</fullName>
    </submittedName>
</protein>
<evidence type="ECO:0000259" key="1">
    <source>
        <dbReference type="Pfam" id="PF01656"/>
    </source>
</evidence>
<dbReference type="InterPro" id="IPR002586">
    <property type="entry name" value="CobQ/CobB/MinD/ParA_Nub-bd_dom"/>
</dbReference>
<evidence type="ECO:0000313" key="3">
    <source>
        <dbReference type="Proteomes" id="UP000565262"/>
    </source>
</evidence>
<proteinExistence type="predicted"/>
<dbReference type="Gene3D" id="3.40.50.300">
    <property type="entry name" value="P-loop containing nucleotide triphosphate hydrolases"/>
    <property type="match status" value="1"/>
</dbReference>
<keyword evidence="3" id="KW-1185">Reference proteome</keyword>
<dbReference type="PIRSF" id="PIRSF009320">
    <property type="entry name" value="Nuc_binding_HP_1000"/>
    <property type="match status" value="1"/>
</dbReference>
<dbReference type="AlphaFoldDB" id="A0A839IYZ5"/>
<dbReference type="InterPro" id="IPR050678">
    <property type="entry name" value="DNA_Partitioning_ATPase"/>
</dbReference>
<dbReference type="RefSeq" id="WP_182812123.1">
    <property type="nucleotide sequence ID" value="NZ_JACJFM010000062.1"/>
</dbReference>
<accession>A0A839IYZ5</accession>
<dbReference type="PANTHER" id="PTHR13696:SF96">
    <property type="entry name" value="COBQ_COBB_MIND_PARA NUCLEOTIDE BINDING DOMAIN-CONTAINING PROTEIN"/>
    <property type="match status" value="1"/>
</dbReference>
<gene>
    <name evidence="2" type="ORF">H4O21_23535</name>
</gene>
<dbReference type="InterPro" id="IPR027417">
    <property type="entry name" value="P-loop_NTPase"/>
</dbReference>
<dbReference type="CDD" id="cd02042">
    <property type="entry name" value="ParAB_family"/>
    <property type="match status" value="1"/>
</dbReference>
<dbReference type="PANTHER" id="PTHR13696">
    <property type="entry name" value="P-LOOP CONTAINING NUCLEOSIDE TRIPHOSPHATE HYDROLASE"/>
    <property type="match status" value="1"/>
</dbReference>
<organism evidence="2 3">
    <name type="scientific">Oceanospirillum sediminis</name>
    <dbReference type="NCBI Taxonomy" id="2760088"/>
    <lineage>
        <taxon>Bacteria</taxon>
        <taxon>Pseudomonadati</taxon>
        <taxon>Pseudomonadota</taxon>
        <taxon>Gammaproteobacteria</taxon>
        <taxon>Oceanospirillales</taxon>
        <taxon>Oceanospirillaceae</taxon>
        <taxon>Oceanospirillum</taxon>
    </lineage>
</organism>
<dbReference type="EMBL" id="JACJFM010000062">
    <property type="protein sequence ID" value="MBB1489587.1"/>
    <property type="molecule type" value="Genomic_DNA"/>
</dbReference>
<comment type="caution">
    <text evidence="2">The sequence shown here is derived from an EMBL/GenBank/DDBJ whole genome shotgun (WGS) entry which is preliminary data.</text>
</comment>
<dbReference type="SUPFAM" id="SSF52540">
    <property type="entry name" value="P-loop containing nucleoside triphosphate hydrolases"/>
    <property type="match status" value="1"/>
</dbReference>
<evidence type="ECO:0000313" key="2">
    <source>
        <dbReference type="EMBL" id="MBB1489587.1"/>
    </source>
</evidence>
<feature type="domain" description="CobQ/CobB/MinD/ParA nucleotide binding" evidence="1">
    <location>
        <begin position="3"/>
        <end position="178"/>
    </location>
</feature>
<dbReference type="Proteomes" id="UP000565262">
    <property type="component" value="Unassembled WGS sequence"/>
</dbReference>
<name>A0A839IYZ5_9GAMM</name>